<proteinExistence type="predicted"/>
<reference evidence="1" key="1">
    <citation type="submission" date="2019-10" db="EMBL/GenBank/DDBJ databases">
        <authorList>
            <consortium name="DOE Joint Genome Institute"/>
            <person name="Kuo A."/>
            <person name="Miyauchi S."/>
            <person name="Kiss E."/>
            <person name="Drula E."/>
            <person name="Kohler A."/>
            <person name="Sanchez-Garcia M."/>
            <person name="Andreopoulos B."/>
            <person name="Barry K.W."/>
            <person name="Bonito G."/>
            <person name="Buee M."/>
            <person name="Carver A."/>
            <person name="Chen C."/>
            <person name="Cichocki N."/>
            <person name="Clum A."/>
            <person name="Culley D."/>
            <person name="Crous P.W."/>
            <person name="Fauchery L."/>
            <person name="Girlanda M."/>
            <person name="Hayes R."/>
            <person name="Keri Z."/>
            <person name="Labutti K."/>
            <person name="Lipzen A."/>
            <person name="Lombard V."/>
            <person name="Magnuson J."/>
            <person name="Maillard F."/>
            <person name="Morin E."/>
            <person name="Murat C."/>
            <person name="Nolan M."/>
            <person name="Ohm R."/>
            <person name="Pangilinan J."/>
            <person name="Pereira M."/>
            <person name="Perotto S."/>
            <person name="Peter M."/>
            <person name="Riley R."/>
            <person name="Sitrit Y."/>
            <person name="Stielow B."/>
            <person name="Szollosi G."/>
            <person name="Zifcakova L."/>
            <person name="Stursova M."/>
            <person name="Spatafora J.W."/>
            <person name="Tedersoo L."/>
            <person name="Vaario L.-M."/>
            <person name="Yamada A."/>
            <person name="Yan M."/>
            <person name="Wang P."/>
            <person name="Xu J."/>
            <person name="Bruns T."/>
            <person name="Baldrian P."/>
            <person name="Vilgalys R."/>
            <person name="Henrissat B."/>
            <person name="Grigoriev I.V."/>
            <person name="Hibbett D."/>
            <person name="Nagy L.G."/>
            <person name="Martin F.M."/>
        </authorList>
    </citation>
    <scope>NUCLEOTIDE SEQUENCE</scope>
    <source>
        <strain evidence="1">P2</strain>
    </source>
</reference>
<sequence>MRQYQYFPAVSRMFRNCTTSSRGQTSVLGPYATLSVIRRLSTSEPPQTYTGRQPLRDSSPPICFALPRPRLAGTTIFMTSEFIDESPSRYEKAIGHSFVRRGVHSTVTPGTVSIKMFLCNFEIGKRETKGITILGTVQIAQRQTVAIPSQERIPGWWTQ</sequence>
<comment type="caution">
    <text evidence="1">The sequence shown here is derived from an EMBL/GenBank/DDBJ whole genome shotgun (WGS) entry which is preliminary data.</text>
</comment>
<name>A0ACB6ZBL7_THEGA</name>
<dbReference type="Proteomes" id="UP000886501">
    <property type="component" value="Unassembled WGS sequence"/>
</dbReference>
<evidence type="ECO:0000313" key="1">
    <source>
        <dbReference type="EMBL" id="KAF9647007.1"/>
    </source>
</evidence>
<keyword evidence="2" id="KW-1185">Reference proteome</keyword>
<reference evidence="1" key="2">
    <citation type="journal article" date="2020" name="Nat. Commun.">
        <title>Large-scale genome sequencing of mycorrhizal fungi provides insights into the early evolution of symbiotic traits.</title>
        <authorList>
            <person name="Miyauchi S."/>
            <person name="Kiss E."/>
            <person name="Kuo A."/>
            <person name="Drula E."/>
            <person name="Kohler A."/>
            <person name="Sanchez-Garcia M."/>
            <person name="Morin E."/>
            <person name="Andreopoulos B."/>
            <person name="Barry K.W."/>
            <person name="Bonito G."/>
            <person name="Buee M."/>
            <person name="Carver A."/>
            <person name="Chen C."/>
            <person name="Cichocki N."/>
            <person name="Clum A."/>
            <person name="Culley D."/>
            <person name="Crous P.W."/>
            <person name="Fauchery L."/>
            <person name="Girlanda M."/>
            <person name="Hayes R.D."/>
            <person name="Keri Z."/>
            <person name="LaButti K."/>
            <person name="Lipzen A."/>
            <person name="Lombard V."/>
            <person name="Magnuson J."/>
            <person name="Maillard F."/>
            <person name="Murat C."/>
            <person name="Nolan M."/>
            <person name="Ohm R.A."/>
            <person name="Pangilinan J."/>
            <person name="Pereira M.F."/>
            <person name="Perotto S."/>
            <person name="Peter M."/>
            <person name="Pfister S."/>
            <person name="Riley R."/>
            <person name="Sitrit Y."/>
            <person name="Stielow J.B."/>
            <person name="Szollosi G."/>
            <person name="Zifcakova L."/>
            <person name="Stursova M."/>
            <person name="Spatafora J.W."/>
            <person name="Tedersoo L."/>
            <person name="Vaario L.M."/>
            <person name="Yamada A."/>
            <person name="Yan M."/>
            <person name="Wang P."/>
            <person name="Xu J."/>
            <person name="Bruns T."/>
            <person name="Baldrian P."/>
            <person name="Vilgalys R."/>
            <person name="Dunand C."/>
            <person name="Henrissat B."/>
            <person name="Grigoriev I.V."/>
            <person name="Hibbett D."/>
            <person name="Nagy L.G."/>
            <person name="Martin F.M."/>
        </authorList>
    </citation>
    <scope>NUCLEOTIDE SEQUENCE</scope>
    <source>
        <strain evidence="1">P2</strain>
    </source>
</reference>
<accession>A0ACB6ZBL7</accession>
<protein>
    <submittedName>
        <fullName evidence="1">Uncharacterized protein</fullName>
    </submittedName>
</protein>
<gene>
    <name evidence="1" type="ORF">BDM02DRAFT_2835411</name>
</gene>
<dbReference type="EMBL" id="MU118043">
    <property type="protein sequence ID" value="KAF9647007.1"/>
    <property type="molecule type" value="Genomic_DNA"/>
</dbReference>
<organism evidence="1 2">
    <name type="scientific">Thelephora ganbajun</name>
    <name type="common">Ganba fungus</name>
    <dbReference type="NCBI Taxonomy" id="370292"/>
    <lineage>
        <taxon>Eukaryota</taxon>
        <taxon>Fungi</taxon>
        <taxon>Dikarya</taxon>
        <taxon>Basidiomycota</taxon>
        <taxon>Agaricomycotina</taxon>
        <taxon>Agaricomycetes</taxon>
        <taxon>Thelephorales</taxon>
        <taxon>Thelephoraceae</taxon>
        <taxon>Thelephora</taxon>
    </lineage>
</organism>
<evidence type="ECO:0000313" key="2">
    <source>
        <dbReference type="Proteomes" id="UP000886501"/>
    </source>
</evidence>